<evidence type="ECO:0000313" key="2">
    <source>
        <dbReference type="EMBL" id="KAG6388945.1"/>
    </source>
</evidence>
<feature type="compositionally biased region" description="Polar residues" evidence="1">
    <location>
        <begin position="7"/>
        <end position="16"/>
    </location>
</feature>
<feature type="region of interest" description="Disordered" evidence="1">
    <location>
        <begin position="1"/>
        <end position="26"/>
    </location>
</feature>
<accession>A0A8X8W6H6</accession>
<comment type="caution">
    <text evidence="2">The sequence shown here is derived from an EMBL/GenBank/DDBJ whole genome shotgun (WGS) entry which is preliminary data.</text>
</comment>
<gene>
    <name evidence="2" type="ORF">SASPL_150382</name>
</gene>
<protein>
    <submittedName>
        <fullName evidence="2">Uncharacterized protein</fullName>
    </submittedName>
</protein>
<reference evidence="2" key="1">
    <citation type="submission" date="2018-01" db="EMBL/GenBank/DDBJ databases">
        <authorList>
            <person name="Mao J.F."/>
        </authorList>
    </citation>
    <scope>NUCLEOTIDE SEQUENCE</scope>
    <source>
        <strain evidence="2">Huo1</strain>
        <tissue evidence="2">Leaf</tissue>
    </source>
</reference>
<proteinExistence type="predicted"/>
<evidence type="ECO:0000313" key="3">
    <source>
        <dbReference type="Proteomes" id="UP000298416"/>
    </source>
</evidence>
<sequence length="245" mass="27360">MAEDESQSMTQGSQFGEQPENTDDIPIPGQVILQTMATALRRIAETTTPTQVSVVEKYRNTKLKSLEEDELMILTQLSTGCSNFSESSLSCQVPRKKHYRIVPNEEEMCRRFERGLNDNIQKLVLGARENDLTKLSELAQSMEALDSEEGTEKCNKSMDKWAFCTGTFSRKKPKPRTRIQIEGTDPFSGIHFAKDCPIPKVAPVPTSVRSEPVAQRGRGLGRDFGESKSRRTTSESAFRAGPRAP</sequence>
<keyword evidence="3" id="KW-1185">Reference proteome</keyword>
<evidence type="ECO:0000256" key="1">
    <source>
        <dbReference type="SAM" id="MobiDB-lite"/>
    </source>
</evidence>
<dbReference type="Proteomes" id="UP000298416">
    <property type="component" value="Unassembled WGS sequence"/>
</dbReference>
<name>A0A8X8W6H6_SALSN</name>
<dbReference type="AlphaFoldDB" id="A0A8X8W6H6"/>
<reference evidence="2" key="2">
    <citation type="submission" date="2020-08" db="EMBL/GenBank/DDBJ databases">
        <title>Plant Genome Project.</title>
        <authorList>
            <person name="Zhang R.-G."/>
        </authorList>
    </citation>
    <scope>NUCLEOTIDE SEQUENCE</scope>
    <source>
        <strain evidence="2">Huo1</strain>
        <tissue evidence="2">Leaf</tissue>
    </source>
</reference>
<dbReference type="EMBL" id="PNBA02000020">
    <property type="protein sequence ID" value="KAG6388945.1"/>
    <property type="molecule type" value="Genomic_DNA"/>
</dbReference>
<organism evidence="2">
    <name type="scientific">Salvia splendens</name>
    <name type="common">Scarlet sage</name>
    <dbReference type="NCBI Taxonomy" id="180675"/>
    <lineage>
        <taxon>Eukaryota</taxon>
        <taxon>Viridiplantae</taxon>
        <taxon>Streptophyta</taxon>
        <taxon>Embryophyta</taxon>
        <taxon>Tracheophyta</taxon>
        <taxon>Spermatophyta</taxon>
        <taxon>Magnoliopsida</taxon>
        <taxon>eudicotyledons</taxon>
        <taxon>Gunneridae</taxon>
        <taxon>Pentapetalae</taxon>
        <taxon>asterids</taxon>
        <taxon>lamiids</taxon>
        <taxon>Lamiales</taxon>
        <taxon>Lamiaceae</taxon>
        <taxon>Nepetoideae</taxon>
        <taxon>Mentheae</taxon>
        <taxon>Salviinae</taxon>
        <taxon>Salvia</taxon>
        <taxon>Salvia subgen. Calosphace</taxon>
        <taxon>core Calosphace</taxon>
    </lineage>
</organism>
<feature type="compositionally biased region" description="Basic and acidic residues" evidence="1">
    <location>
        <begin position="220"/>
        <end position="233"/>
    </location>
</feature>
<feature type="region of interest" description="Disordered" evidence="1">
    <location>
        <begin position="201"/>
        <end position="245"/>
    </location>
</feature>